<dbReference type="Proteomes" id="UP000010411">
    <property type="component" value="Unassembled WGS sequence"/>
</dbReference>
<gene>
    <name evidence="2" type="ORF">STRIP9103_09175</name>
</gene>
<dbReference type="EMBL" id="AEJC01000599">
    <property type="protein sequence ID" value="EKX61401.1"/>
    <property type="molecule type" value="Genomic_DNA"/>
</dbReference>
<evidence type="ECO:0000313" key="2">
    <source>
        <dbReference type="EMBL" id="EKX61401.1"/>
    </source>
</evidence>
<feature type="region of interest" description="Disordered" evidence="1">
    <location>
        <begin position="1"/>
        <end position="44"/>
    </location>
</feature>
<proteinExistence type="predicted"/>
<evidence type="ECO:0000313" key="3">
    <source>
        <dbReference type="Proteomes" id="UP000010411"/>
    </source>
</evidence>
<protein>
    <submittedName>
        <fullName evidence="2">Uncharacterized protein</fullName>
    </submittedName>
</protein>
<keyword evidence="3" id="KW-1185">Reference proteome</keyword>
<evidence type="ECO:0000256" key="1">
    <source>
        <dbReference type="SAM" id="MobiDB-lite"/>
    </source>
</evidence>
<organism evidence="2 3">
    <name type="scientific">Streptomyces ipomoeae 91-03</name>
    <dbReference type="NCBI Taxonomy" id="698759"/>
    <lineage>
        <taxon>Bacteria</taxon>
        <taxon>Bacillati</taxon>
        <taxon>Actinomycetota</taxon>
        <taxon>Actinomycetes</taxon>
        <taxon>Kitasatosporales</taxon>
        <taxon>Streptomycetaceae</taxon>
        <taxon>Streptomyces</taxon>
    </lineage>
</organism>
<sequence>MPADPRDQLGRGNGGVREARRPGPKGLVTSTCGPAGSRMWAAGG</sequence>
<reference evidence="2 3" key="1">
    <citation type="submission" date="2012-11" db="EMBL/GenBank/DDBJ databases">
        <authorList>
            <person name="Huguet-Tapia J.C."/>
            <person name="Durkin A.S."/>
            <person name="Pettis G.S."/>
            <person name="Badger J.H."/>
        </authorList>
    </citation>
    <scope>NUCLEOTIDE SEQUENCE [LARGE SCALE GENOMIC DNA]</scope>
    <source>
        <strain evidence="2 3">91-03</strain>
    </source>
</reference>
<accession>L1KKT0</accession>
<name>L1KKT0_9ACTN</name>
<comment type="caution">
    <text evidence="2">The sequence shown here is derived from an EMBL/GenBank/DDBJ whole genome shotgun (WGS) entry which is preliminary data.</text>
</comment>
<dbReference type="AlphaFoldDB" id="L1KKT0"/>